<dbReference type="PROSITE" id="PS51318">
    <property type="entry name" value="TAT"/>
    <property type="match status" value="1"/>
</dbReference>
<dbReference type="Proteomes" id="UP000502611">
    <property type="component" value="Chromosome"/>
</dbReference>
<feature type="chain" id="PRO_5026716126" evidence="1">
    <location>
        <begin position="26"/>
        <end position="228"/>
    </location>
</feature>
<feature type="signal peptide" evidence="1">
    <location>
        <begin position="1"/>
        <end position="25"/>
    </location>
</feature>
<evidence type="ECO:0000313" key="2">
    <source>
        <dbReference type="EMBL" id="QJR01157.1"/>
    </source>
</evidence>
<protein>
    <submittedName>
        <fullName evidence="2">Uncharacterized protein</fullName>
    </submittedName>
</protein>
<keyword evidence="1" id="KW-0732">Signal</keyword>
<reference evidence="2 3" key="1">
    <citation type="submission" date="2020-04" db="EMBL/GenBank/DDBJ databases">
        <title>The Whole Genome Analysis of High salt-tolerant Sphingobium yanoikuyae YC-XJ2 with Aryl organophosphorus flame retardants (aryl-OPFRs)-degrading capacity and characteristics of Related phosphotriesterase.</title>
        <authorList>
            <person name="Li X."/>
        </authorList>
    </citation>
    <scope>NUCLEOTIDE SEQUENCE [LARGE SCALE GENOMIC DNA]</scope>
    <source>
        <strain evidence="2 3">YC-XJ2</strain>
    </source>
</reference>
<name>A0A6M4G674_SPHYA</name>
<dbReference type="AlphaFoldDB" id="A0A6M4G674"/>
<gene>
    <name evidence="2" type="ORF">HH800_02440</name>
</gene>
<evidence type="ECO:0000313" key="3">
    <source>
        <dbReference type="Proteomes" id="UP000502611"/>
    </source>
</evidence>
<dbReference type="EMBL" id="CP053021">
    <property type="protein sequence ID" value="QJR01157.1"/>
    <property type="molecule type" value="Genomic_DNA"/>
</dbReference>
<organism evidence="2 3">
    <name type="scientific">Sphingobium yanoikuyae</name>
    <name type="common">Sphingomonas yanoikuyae</name>
    <dbReference type="NCBI Taxonomy" id="13690"/>
    <lineage>
        <taxon>Bacteria</taxon>
        <taxon>Pseudomonadati</taxon>
        <taxon>Pseudomonadota</taxon>
        <taxon>Alphaproteobacteria</taxon>
        <taxon>Sphingomonadales</taxon>
        <taxon>Sphingomonadaceae</taxon>
        <taxon>Sphingobium</taxon>
    </lineage>
</organism>
<sequence length="228" mass="24928">MATRREILAAAIAAPALAAPAVARAAPAFACLPMAVSPEWQGAVARMDAASAAHDAYYEATYEPAWETAKATARQADEQLQRRLDAIPHYTTSLAYETADGNLMHMTTANRLDIGRAIGGAQLTDPSDYVSCCREMVSLINKRMDEQDRVRAEFEQSKVYPAQLISPEIAREEKRLGDASHAAFKAVYNFAAAAPADLIAKIEFLKSRDIDIDHDQMLADLRRVFGEA</sequence>
<dbReference type="InterPro" id="IPR006311">
    <property type="entry name" value="TAT_signal"/>
</dbReference>
<dbReference type="RefSeq" id="WP_169860081.1">
    <property type="nucleotide sequence ID" value="NZ_CP053021.1"/>
</dbReference>
<proteinExistence type="predicted"/>
<evidence type="ECO:0000256" key="1">
    <source>
        <dbReference type="SAM" id="SignalP"/>
    </source>
</evidence>
<accession>A0A6M4G674</accession>